<feature type="transmembrane region" description="Helical" evidence="7">
    <location>
        <begin position="113"/>
        <end position="130"/>
    </location>
</feature>
<evidence type="ECO:0000256" key="6">
    <source>
        <dbReference type="ARBA" id="ARBA00023136"/>
    </source>
</evidence>
<evidence type="ECO:0000256" key="5">
    <source>
        <dbReference type="ARBA" id="ARBA00022989"/>
    </source>
</evidence>
<keyword evidence="6 7" id="KW-0472">Membrane</keyword>
<keyword evidence="3 7" id="KW-0812">Transmembrane</keyword>
<dbReference type="InterPro" id="IPR006741">
    <property type="entry name" value="AgrB"/>
</dbReference>
<protein>
    <submittedName>
        <fullName evidence="8">Accessory gene regulator B</fullName>
    </submittedName>
</protein>
<keyword evidence="5 7" id="KW-1133">Transmembrane helix</keyword>
<proteinExistence type="predicted"/>
<evidence type="ECO:0000256" key="3">
    <source>
        <dbReference type="ARBA" id="ARBA00022692"/>
    </source>
</evidence>
<dbReference type="GO" id="GO:0016020">
    <property type="term" value="C:membrane"/>
    <property type="evidence" value="ECO:0007669"/>
    <property type="project" value="InterPro"/>
</dbReference>
<dbReference type="GO" id="GO:0009372">
    <property type="term" value="P:quorum sensing"/>
    <property type="evidence" value="ECO:0007669"/>
    <property type="project" value="InterPro"/>
</dbReference>
<keyword evidence="1" id="KW-1003">Cell membrane</keyword>
<evidence type="ECO:0000256" key="1">
    <source>
        <dbReference type="ARBA" id="ARBA00022475"/>
    </source>
</evidence>
<reference evidence="8" key="1">
    <citation type="journal article" date="2021" name="Proc. Natl. Acad. Sci. U.S.A.">
        <title>A Catalog of Tens of Thousands of Viruses from Human Metagenomes Reveals Hidden Associations with Chronic Diseases.</title>
        <authorList>
            <person name="Tisza M.J."/>
            <person name="Buck C.B."/>
        </authorList>
    </citation>
    <scope>NUCLEOTIDE SEQUENCE</scope>
    <source>
        <strain evidence="8">CtGns7</strain>
    </source>
</reference>
<name>A0A8S5S8U3_9VIRU</name>
<dbReference type="GO" id="GO:0008233">
    <property type="term" value="F:peptidase activity"/>
    <property type="evidence" value="ECO:0007669"/>
    <property type="project" value="UniProtKB-KW"/>
</dbReference>
<evidence type="ECO:0000256" key="4">
    <source>
        <dbReference type="ARBA" id="ARBA00022801"/>
    </source>
</evidence>
<feature type="transmembrane region" description="Helical" evidence="7">
    <location>
        <begin position="180"/>
        <end position="196"/>
    </location>
</feature>
<evidence type="ECO:0000313" key="8">
    <source>
        <dbReference type="EMBL" id="DAF47358.1"/>
    </source>
</evidence>
<sequence>MVLLLEKATIVHNKYNEVIFILEKIQDFIIKKTDNHDLAYYVTCCIYLITTYTPIIVFGILFDILPFVIVSAIVFNKIRKFCGGFHCTSNLRCSVISNMLIIVTGYMSKYSLQWLWLVFLIALISIKDLYIKAPFKEQINDIQPKDRWYNNKPYTLLWNKLNIDTSKYNKPYDVVWYRKGMIKWIVISLFFAILFLYLKLYLYTSCILWSIILCDITLFLNKDDFL</sequence>
<organism evidence="8">
    <name type="scientific">Phage sp. ctGns7</name>
    <dbReference type="NCBI Taxonomy" id="2828003"/>
    <lineage>
        <taxon>Viruses</taxon>
    </lineage>
</organism>
<evidence type="ECO:0000256" key="7">
    <source>
        <dbReference type="SAM" id="Phobius"/>
    </source>
</evidence>
<dbReference type="GO" id="GO:0006508">
    <property type="term" value="P:proteolysis"/>
    <property type="evidence" value="ECO:0007669"/>
    <property type="project" value="UniProtKB-KW"/>
</dbReference>
<dbReference type="EMBL" id="BK032555">
    <property type="protein sequence ID" value="DAF47358.1"/>
    <property type="molecule type" value="Genomic_DNA"/>
</dbReference>
<dbReference type="Pfam" id="PF04647">
    <property type="entry name" value="AgrB"/>
    <property type="match status" value="1"/>
</dbReference>
<keyword evidence="2" id="KW-0645">Protease</keyword>
<evidence type="ECO:0000256" key="2">
    <source>
        <dbReference type="ARBA" id="ARBA00022670"/>
    </source>
</evidence>
<keyword evidence="4" id="KW-0378">Hydrolase</keyword>
<accession>A0A8S5S8U3</accession>